<reference evidence="2" key="2">
    <citation type="submission" date="2015-01" db="EMBL/GenBank/DDBJ databases">
        <title>Evolutionary Origins and Diversification of the Mycorrhizal Mutualists.</title>
        <authorList>
            <consortium name="DOE Joint Genome Institute"/>
            <consortium name="Mycorrhizal Genomics Consortium"/>
            <person name="Kohler A."/>
            <person name="Kuo A."/>
            <person name="Nagy L.G."/>
            <person name="Floudas D."/>
            <person name="Copeland A."/>
            <person name="Barry K.W."/>
            <person name="Cichocki N."/>
            <person name="Veneault-Fourrey C."/>
            <person name="LaButti K."/>
            <person name="Lindquist E.A."/>
            <person name="Lipzen A."/>
            <person name="Lundell T."/>
            <person name="Morin E."/>
            <person name="Murat C."/>
            <person name="Riley R."/>
            <person name="Ohm R."/>
            <person name="Sun H."/>
            <person name="Tunlid A."/>
            <person name="Henrissat B."/>
            <person name="Grigoriev I.V."/>
            <person name="Hibbett D.S."/>
            <person name="Martin F."/>
        </authorList>
    </citation>
    <scope>NUCLEOTIDE SEQUENCE [LARGE SCALE GENOMIC DNA]</scope>
    <source>
        <strain evidence="2">F 1598</strain>
    </source>
</reference>
<name>A0A0C3AR18_PILCF</name>
<gene>
    <name evidence="1" type="ORF">PILCRDRAFT_826381</name>
</gene>
<accession>A0A0C3AR18</accession>
<evidence type="ECO:0000313" key="2">
    <source>
        <dbReference type="Proteomes" id="UP000054166"/>
    </source>
</evidence>
<keyword evidence="2" id="KW-1185">Reference proteome</keyword>
<proteinExistence type="predicted"/>
<reference evidence="1 2" key="1">
    <citation type="submission" date="2014-04" db="EMBL/GenBank/DDBJ databases">
        <authorList>
            <consortium name="DOE Joint Genome Institute"/>
            <person name="Kuo A."/>
            <person name="Tarkka M."/>
            <person name="Buscot F."/>
            <person name="Kohler A."/>
            <person name="Nagy L.G."/>
            <person name="Floudas D."/>
            <person name="Copeland A."/>
            <person name="Barry K.W."/>
            <person name="Cichocki N."/>
            <person name="Veneault-Fourrey C."/>
            <person name="LaButti K."/>
            <person name="Lindquist E.A."/>
            <person name="Lipzen A."/>
            <person name="Lundell T."/>
            <person name="Morin E."/>
            <person name="Murat C."/>
            <person name="Sun H."/>
            <person name="Tunlid A."/>
            <person name="Henrissat B."/>
            <person name="Grigoriev I.V."/>
            <person name="Hibbett D.S."/>
            <person name="Martin F."/>
            <person name="Nordberg H.P."/>
            <person name="Cantor M.N."/>
            <person name="Hua S.X."/>
        </authorList>
    </citation>
    <scope>NUCLEOTIDE SEQUENCE [LARGE SCALE GENOMIC DNA]</scope>
    <source>
        <strain evidence="1 2">F 1598</strain>
    </source>
</reference>
<dbReference type="EMBL" id="KN833035">
    <property type="protein sequence ID" value="KIM76383.1"/>
    <property type="molecule type" value="Genomic_DNA"/>
</dbReference>
<organism evidence="1 2">
    <name type="scientific">Piloderma croceum (strain F 1598)</name>
    <dbReference type="NCBI Taxonomy" id="765440"/>
    <lineage>
        <taxon>Eukaryota</taxon>
        <taxon>Fungi</taxon>
        <taxon>Dikarya</taxon>
        <taxon>Basidiomycota</taxon>
        <taxon>Agaricomycotina</taxon>
        <taxon>Agaricomycetes</taxon>
        <taxon>Agaricomycetidae</taxon>
        <taxon>Atheliales</taxon>
        <taxon>Atheliaceae</taxon>
        <taxon>Piloderma</taxon>
    </lineage>
</organism>
<feature type="non-terminal residue" evidence="1">
    <location>
        <position position="1"/>
    </location>
</feature>
<protein>
    <submittedName>
        <fullName evidence="1">Uncharacterized protein</fullName>
    </submittedName>
</protein>
<dbReference type="HOGENOM" id="CLU_2339243_0_0_1"/>
<dbReference type="InParanoid" id="A0A0C3AR18"/>
<evidence type="ECO:0000313" key="1">
    <source>
        <dbReference type="EMBL" id="KIM76383.1"/>
    </source>
</evidence>
<dbReference type="Proteomes" id="UP000054166">
    <property type="component" value="Unassembled WGS sequence"/>
</dbReference>
<sequence length="98" mass="11027">IAASQPRVADVSDNQFKRYVSEIPKCMCNEVIRTDACALIYGLGDRPTWNAKRREAHGYSLDNQPFVMIHVNAALHEWNDVSLRTCVDHIASASCEHV</sequence>
<dbReference type="AlphaFoldDB" id="A0A0C3AR18"/>